<reference evidence="8 9" key="1">
    <citation type="submission" date="2017-02" db="EMBL/GenBank/DDBJ databases">
        <title>Natronthermophilus aegyptiacus gen. nov.,sp. nov., an aerobic, extremely halophilic alkalithermophilic archaeon isolated from the athalassohaline Wadi An Natrun, Egypt.</title>
        <authorList>
            <person name="Zhao B."/>
        </authorList>
    </citation>
    <scope>NUCLEOTIDE SEQUENCE [LARGE SCALE GENOMIC DNA]</scope>
    <source>
        <strain evidence="8 9">CGMCC 1.3597</strain>
    </source>
</reference>
<dbReference type="RefSeq" id="WP_087713633.1">
    <property type="nucleotide sequence ID" value="NZ_MWPH01000001.1"/>
</dbReference>
<dbReference type="GO" id="GO:0016891">
    <property type="term" value="F:RNA endonuclease activity producing 5'-phosphomonoesters, hydrolytic mechanism"/>
    <property type="evidence" value="ECO:0007669"/>
    <property type="project" value="UniProtKB-UniRule"/>
</dbReference>
<dbReference type="InterPro" id="IPR016730">
    <property type="entry name" value="RNA-bd_FAU-1"/>
</dbReference>
<evidence type="ECO:0000256" key="5">
    <source>
        <dbReference type="ARBA" id="ARBA00022884"/>
    </source>
</evidence>
<evidence type="ECO:0000256" key="1">
    <source>
        <dbReference type="ARBA" id="ARBA00022552"/>
    </source>
</evidence>
<evidence type="ECO:0000259" key="7">
    <source>
        <dbReference type="Pfam" id="PF04167"/>
    </source>
</evidence>
<comment type="similarity">
    <text evidence="6">Belongs to the FAU-1 family.</text>
</comment>
<comment type="function">
    <text evidence="6">Probable RNase involved in rRNA stability through maturation and/or degradation of precursor rRNAs. Binds to RNA in loop regions with AU-rich sequences.</text>
</comment>
<keyword evidence="4 6" id="KW-0378">Hydrolase</keyword>
<dbReference type="InterPro" id="IPR007295">
    <property type="entry name" value="DUF402"/>
</dbReference>
<protein>
    <recommendedName>
        <fullName evidence="6">Probable ribonuclease FAU-1</fullName>
        <ecNumber evidence="6">3.1.26.-</ecNumber>
    </recommendedName>
    <alternativeName>
        <fullName evidence="6">RNA-binding protein FAU-1</fullName>
    </alternativeName>
</protein>
<dbReference type="PANTHER" id="PTHR39159:SF1">
    <property type="entry name" value="UPF0374 PROTEIN YGAC"/>
    <property type="match status" value="1"/>
</dbReference>
<evidence type="ECO:0000256" key="4">
    <source>
        <dbReference type="ARBA" id="ARBA00022801"/>
    </source>
</evidence>
<gene>
    <name evidence="6" type="primary">fau-1</name>
    <name evidence="8" type="ORF">B2G88_00030</name>
</gene>
<organism evidence="8 9">
    <name type="scientific">Natronolimnobius baerhuensis</name>
    <dbReference type="NCBI Taxonomy" id="253108"/>
    <lineage>
        <taxon>Archaea</taxon>
        <taxon>Methanobacteriati</taxon>
        <taxon>Methanobacteriota</taxon>
        <taxon>Stenosarchaea group</taxon>
        <taxon>Halobacteria</taxon>
        <taxon>Halobacteriales</taxon>
        <taxon>Natrialbaceae</taxon>
        <taxon>Natronolimnobius</taxon>
    </lineage>
</organism>
<name>A0A202EAR3_9EURY</name>
<evidence type="ECO:0000256" key="2">
    <source>
        <dbReference type="ARBA" id="ARBA00022722"/>
    </source>
</evidence>
<dbReference type="InterPro" id="IPR050212">
    <property type="entry name" value="Ntdp-like"/>
</dbReference>
<dbReference type="EC" id="3.1.26.-" evidence="6"/>
<dbReference type="EMBL" id="MWPH01000001">
    <property type="protein sequence ID" value="OVE85258.1"/>
    <property type="molecule type" value="Genomic_DNA"/>
</dbReference>
<dbReference type="PIRSF" id="PIRSF018644">
    <property type="entry name" value="RNA-binding_FAU-1"/>
    <property type="match status" value="1"/>
</dbReference>
<comment type="caution">
    <text evidence="8">The sequence shown here is derived from an EMBL/GenBank/DDBJ whole genome shotgun (WGS) entry which is preliminary data.</text>
</comment>
<sequence length="483" mass="52390">MTTVRVRGIYTTAITHRLERNGLEVVQASDPIQERFDDGFETAPADVRIETTRDRQGLEVSGDREAVETVLADLEDLEIDTFRWDDDAPRGAVFDAEVIDAGGGGGATVDLGDGRRGYLPYDDVDGYVDEANQYRVQIDEPTPPWTDDDPRVQPTLEIQGGLCSLSQDRTGISAAGRGERATELVGMTDLLSPSVPDGWGLYWEHSAFDADLEAMRTALEQAVERATALEGALADAPESPSDGEPKELATPQTTAWCWFGRESRFELDSERRQVETTMPGHHRTKAADRAASAAVDFAEGILGSTVDDSTAGTDDEAFPFDAVSQQFGPTAGDRLAIGHGKPDGRHISLGRGEVTNWDADGSLTLERSMRGGGSYDALEVPKEDGDVAVTKFREGRWWYPTTYKAADDSTKGTYVNICTPVELFPDEARYVDLYIDVIRTPDGTVEIVDADELEAAVSDGLVSETLAEKATSVAEAVERALSP</sequence>
<keyword evidence="1 6" id="KW-0698">rRNA processing</keyword>
<dbReference type="InterPro" id="IPR035930">
    <property type="entry name" value="FomD-like_sf"/>
</dbReference>
<dbReference type="Pfam" id="PF04167">
    <property type="entry name" value="DUF402"/>
    <property type="match status" value="1"/>
</dbReference>
<dbReference type="Proteomes" id="UP000196084">
    <property type="component" value="Unassembled WGS sequence"/>
</dbReference>
<keyword evidence="9" id="KW-1185">Reference proteome</keyword>
<keyword evidence="2 6" id="KW-0540">Nuclease</keyword>
<keyword evidence="3 6" id="KW-0255">Endonuclease</keyword>
<dbReference type="HAMAP" id="MF_01910">
    <property type="entry name" value="RNA_binding_AU_1"/>
    <property type="match status" value="1"/>
</dbReference>
<evidence type="ECO:0000313" key="8">
    <source>
        <dbReference type="EMBL" id="OVE85258.1"/>
    </source>
</evidence>
<dbReference type="Gene3D" id="2.40.380.10">
    <property type="entry name" value="FomD-like"/>
    <property type="match status" value="1"/>
</dbReference>
<dbReference type="GO" id="GO:0035925">
    <property type="term" value="F:mRNA 3'-UTR AU-rich region binding"/>
    <property type="evidence" value="ECO:0007669"/>
    <property type="project" value="UniProtKB-UniRule"/>
</dbReference>
<feature type="domain" description="DUF402" evidence="7">
    <location>
        <begin position="343"/>
        <end position="481"/>
    </location>
</feature>
<dbReference type="PANTHER" id="PTHR39159">
    <property type="match status" value="1"/>
</dbReference>
<accession>A0A202EAR3</accession>
<proteinExistence type="inferred from homology"/>
<dbReference type="SUPFAM" id="SSF159234">
    <property type="entry name" value="FomD-like"/>
    <property type="match status" value="1"/>
</dbReference>
<dbReference type="AlphaFoldDB" id="A0A202EAR3"/>
<evidence type="ECO:0000313" key="9">
    <source>
        <dbReference type="Proteomes" id="UP000196084"/>
    </source>
</evidence>
<evidence type="ECO:0000256" key="6">
    <source>
        <dbReference type="HAMAP-Rule" id="MF_01910"/>
    </source>
</evidence>
<dbReference type="OrthoDB" id="84798at2157"/>
<keyword evidence="5 6" id="KW-0694">RNA-binding</keyword>
<evidence type="ECO:0000256" key="3">
    <source>
        <dbReference type="ARBA" id="ARBA00022759"/>
    </source>
</evidence>
<dbReference type="GO" id="GO:0006364">
    <property type="term" value="P:rRNA processing"/>
    <property type="evidence" value="ECO:0007669"/>
    <property type="project" value="UniProtKB-UniRule"/>
</dbReference>